<reference evidence="1" key="1">
    <citation type="submission" date="2020-10" db="EMBL/GenBank/DDBJ databases">
        <title>High-Quality Genome Resource of Clonostachys rosea strain S41 by Oxford Nanopore Long-Read Sequencing.</title>
        <authorList>
            <person name="Wang H."/>
        </authorList>
    </citation>
    <scope>NUCLEOTIDE SEQUENCE</scope>
    <source>
        <strain evidence="1">S41</strain>
    </source>
</reference>
<dbReference type="EMBL" id="JADCTT010000002">
    <property type="protein sequence ID" value="KAF9757043.1"/>
    <property type="molecule type" value="Genomic_DNA"/>
</dbReference>
<organism evidence="1 2">
    <name type="scientific">Bionectria ochroleuca</name>
    <name type="common">Gliocladium roseum</name>
    <dbReference type="NCBI Taxonomy" id="29856"/>
    <lineage>
        <taxon>Eukaryota</taxon>
        <taxon>Fungi</taxon>
        <taxon>Dikarya</taxon>
        <taxon>Ascomycota</taxon>
        <taxon>Pezizomycotina</taxon>
        <taxon>Sordariomycetes</taxon>
        <taxon>Hypocreomycetidae</taxon>
        <taxon>Hypocreales</taxon>
        <taxon>Bionectriaceae</taxon>
        <taxon>Clonostachys</taxon>
    </lineage>
</organism>
<gene>
    <name evidence="1" type="ORF">IM811_007987</name>
</gene>
<evidence type="ECO:0000313" key="2">
    <source>
        <dbReference type="Proteomes" id="UP000616885"/>
    </source>
</evidence>
<evidence type="ECO:0000313" key="1">
    <source>
        <dbReference type="EMBL" id="KAF9757043.1"/>
    </source>
</evidence>
<name>A0A8H7NJT8_BIOOC</name>
<proteinExistence type="predicted"/>
<dbReference type="AlphaFoldDB" id="A0A8H7NJT8"/>
<dbReference type="Proteomes" id="UP000616885">
    <property type="component" value="Unassembled WGS sequence"/>
</dbReference>
<accession>A0A8H7NJT8</accession>
<sequence>MGSKQAEASDGECWCGQQPATAASIKAGELVFLRLASLASMAARARRTVTEQTGNLTLAANSAKCVAQDERWFNYWWASRDRTGRPEKGRDGRGKAERGGAKKVYVMAWKIEDEEGADVEQVMYANSPDGVCAKLFAVSRSRDGMPRWDSQSVCCTARKALFYSALLCSACLTVRSQVDDT</sequence>
<protein>
    <submittedName>
        <fullName evidence="1">Uncharacterized protein</fullName>
    </submittedName>
</protein>
<comment type="caution">
    <text evidence="1">The sequence shown here is derived from an EMBL/GenBank/DDBJ whole genome shotgun (WGS) entry which is preliminary data.</text>
</comment>